<evidence type="ECO:0000259" key="2">
    <source>
        <dbReference type="PROSITE" id="PS51832"/>
    </source>
</evidence>
<dbReference type="PANTHER" id="PTHR45228">
    <property type="entry name" value="CYCLIC DI-GMP PHOSPHODIESTERASE TM_0186-RELATED"/>
    <property type="match status" value="1"/>
</dbReference>
<dbReference type="InterPro" id="IPR035965">
    <property type="entry name" value="PAS-like_dom_sf"/>
</dbReference>
<dbReference type="InterPro" id="IPR013656">
    <property type="entry name" value="PAS_4"/>
</dbReference>
<organism evidence="3 4">
    <name type="scientific">Halanaerobium polyolivorans</name>
    <dbReference type="NCBI Taxonomy" id="2886943"/>
    <lineage>
        <taxon>Bacteria</taxon>
        <taxon>Bacillati</taxon>
        <taxon>Bacillota</taxon>
        <taxon>Clostridia</taxon>
        <taxon>Halanaerobiales</taxon>
        <taxon>Halanaerobiaceae</taxon>
        <taxon>Halanaerobium</taxon>
    </lineage>
</organism>
<dbReference type="PROSITE" id="PS50887">
    <property type="entry name" value="GGDEF"/>
    <property type="match status" value="1"/>
</dbReference>
<dbReference type="InterPro" id="IPR029787">
    <property type="entry name" value="Nucleotide_cyclase"/>
</dbReference>
<accession>A0AAW4X2B8</accession>
<dbReference type="InterPro" id="IPR052020">
    <property type="entry name" value="Cyclic_di-GMP/3'3'-cGAMP_PDE"/>
</dbReference>
<dbReference type="Gene3D" id="1.10.3210.10">
    <property type="entry name" value="Hypothetical protein af1432"/>
    <property type="match status" value="1"/>
</dbReference>
<dbReference type="SUPFAM" id="SSF55073">
    <property type="entry name" value="Nucleotide cyclase"/>
    <property type="match status" value="1"/>
</dbReference>
<reference evidence="3 4" key="1">
    <citation type="submission" date="2021-10" db="EMBL/GenBank/DDBJ databases">
        <authorList>
            <person name="Grouzdev D.S."/>
            <person name="Pantiukh K.S."/>
            <person name="Krutkina M.S."/>
        </authorList>
    </citation>
    <scope>NUCLEOTIDE SEQUENCE [LARGE SCALE GENOMIC DNA]</scope>
    <source>
        <strain evidence="3 4">Z-7514</strain>
    </source>
</reference>
<sequence length="616" mass="72056">MLKIVLIINDLIEKAKVKSYLNKLNSSQEQFEFQLVAEFNDSSEAINFLYQNREIDILIIENSLKGIYSGIDFALLAEKEFPYSSIILISEENDNLNLSEYQLNNLNSVLTKLSNSDSFINSLRMTAIKQKQKLKNMAENRKILEDYQKIIDYNNDAIFLLELDDSNNFYYTRMNQSCLDLTGFKNRELEKYKTDDIFSSEIAEELKENINRCVREKQKVNFKSSLVFSSSQRIWDINLYPILKNDIVKEVVGSLTDISEIERKKKKLKYCLEHDILTGLYNKDYFIDKLKNLEIKEEAVYSFLFINIDSFNLYKNFYGFEKADELLKKSAEIINKIFKANSLKAQIDNALFAVLLENRSKNELISAAEAIKKEFSKLKLNNIKFDISVLIKSSNSEQKTLLDIFKISIDELKSIEYNLRDSQKSLFYKSHCDFIEKNNYNNLHHSSNLLELSKKTVLEFNLNEEASRKFMLLAKLHDIGKLTIDKNILKKGASLNKSEWKRYLSHVDKSAIFAASYYDLAEIYDLIYHHHEHFDGSGYPAALKEKEIPFLNRLFTLLNFYDNLKNNLYYPFKEDKYYFAALTDQEIAAEIDKYKGKVFDPKLSDKFIKKLIIGDK</sequence>
<dbReference type="Gene3D" id="3.30.450.20">
    <property type="entry name" value="PAS domain"/>
    <property type="match status" value="1"/>
</dbReference>
<dbReference type="Proteomes" id="UP001199296">
    <property type="component" value="Unassembled WGS sequence"/>
</dbReference>
<dbReference type="RefSeq" id="WP_229346691.1">
    <property type="nucleotide sequence ID" value="NZ_JAJFAT010000026.1"/>
</dbReference>
<evidence type="ECO:0000259" key="1">
    <source>
        <dbReference type="PROSITE" id="PS50887"/>
    </source>
</evidence>
<keyword evidence="3" id="KW-0548">Nucleotidyltransferase</keyword>
<dbReference type="GO" id="GO:0052621">
    <property type="term" value="F:diguanylate cyclase activity"/>
    <property type="evidence" value="ECO:0007669"/>
    <property type="project" value="UniProtKB-EC"/>
</dbReference>
<dbReference type="InterPro" id="IPR037522">
    <property type="entry name" value="HD_GYP_dom"/>
</dbReference>
<keyword evidence="3" id="KW-0808">Transferase</keyword>
<dbReference type="CDD" id="cd00077">
    <property type="entry name" value="HDc"/>
    <property type="match status" value="1"/>
</dbReference>
<dbReference type="InterPro" id="IPR000014">
    <property type="entry name" value="PAS"/>
</dbReference>
<dbReference type="SUPFAM" id="SSF109604">
    <property type="entry name" value="HD-domain/PDEase-like"/>
    <property type="match status" value="1"/>
</dbReference>
<comment type="caution">
    <text evidence="3">The sequence shown here is derived from an EMBL/GenBank/DDBJ whole genome shotgun (WGS) entry which is preliminary data.</text>
</comment>
<dbReference type="NCBIfam" id="TIGR00254">
    <property type="entry name" value="GGDEF"/>
    <property type="match status" value="1"/>
</dbReference>
<evidence type="ECO:0000313" key="3">
    <source>
        <dbReference type="EMBL" id="MCC3145991.1"/>
    </source>
</evidence>
<evidence type="ECO:0000313" key="4">
    <source>
        <dbReference type="Proteomes" id="UP001199296"/>
    </source>
</evidence>
<proteinExistence type="predicted"/>
<dbReference type="Gene3D" id="3.40.50.2300">
    <property type="match status" value="1"/>
</dbReference>
<dbReference type="Gene3D" id="3.30.70.270">
    <property type="match status" value="1"/>
</dbReference>
<dbReference type="PROSITE" id="PS51832">
    <property type="entry name" value="HD_GYP"/>
    <property type="match status" value="1"/>
</dbReference>
<dbReference type="AlphaFoldDB" id="A0AAW4X2B8"/>
<name>A0AAW4X2B8_9FIRM</name>
<gene>
    <name evidence="3" type="ORF">LJ207_11765</name>
</gene>
<feature type="domain" description="GGDEF" evidence="1">
    <location>
        <begin position="299"/>
        <end position="429"/>
    </location>
</feature>
<protein>
    <submittedName>
        <fullName evidence="3">Diguanylate cyclase</fullName>
        <ecNumber evidence="3">2.7.7.65</ecNumber>
    </submittedName>
</protein>
<dbReference type="Pfam" id="PF00990">
    <property type="entry name" value="GGDEF"/>
    <property type="match status" value="1"/>
</dbReference>
<keyword evidence="4" id="KW-1185">Reference proteome</keyword>
<dbReference type="InterPro" id="IPR003607">
    <property type="entry name" value="HD/PDEase_dom"/>
</dbReference>
<dbReference type="InterPro" id="IPR043128">
    <property type="entry name" value="Rev_trsase/Diguanyl_cyclase"/>
</dbReference>
<dbReference type="SMART" id="SM00267">
    <property type="entry name" value="GGDEF"/>
    <property type="match status" value="1"/>
</dbReference>
<dbReference type="EC" id="2.7.7.65" evidence="3"/>
<dbReference type="CDD" id="cd00130">
    <property type="entry name" value="PAS"/>
    <property type="match status" value="1"/>
</dbReference>
<feature type="domain" description="HD-GYP" evidence="2">
    <location>
        <begin position="420"/>
        <end position="615"/>
    </location>
</feature>
<dbReference type="Pfam" id="PF13487">
    <property type="entry name" value="HD_5"/>
    <property type="match status" value="1"/>
</dbReference>
<dbReference type="Pfam" id="PF08448">
    <property type="entry name" value="PAS_4"/>
    <property type="match status" value="1"/>
</dbReference>
<dbReference type="NCBIfam" id="TIGR00229">
    <property type="entry name" value="sensory_box"/>
    <property type="match status" value="1"/>
</dbReference>
<dbReference type="SUPFAM" id="SSF55785">
    <property type="entry name" value="PYP-like sensor domain (PAS domain)"/>
    <property type="match status" value="1"/>
</dbReference>
<dbReference type="EMBL" id="JAJFAT010000026">
    <property type="protein sequence ID" value="MCC3145991.1"/>
    <property type="molecule type" value="Genomic_DNA"/>
</dbReference>
<dbReference type="InterPro" id="IPR000160">
    <property type="entry name" value="GGDEF_dom"/>
</dbReference>